<name>A0ABU6YP89_9FABA</name>
<evidence type="ECO:0000256" key="1">
    <source>
        <dbReference type="SAM" id="MobiDB-lite"/>
    </source>
</evidence>
<proteinExistence type="predicted"/>
<comment type="caution">
    <text evidence="2">The sequence shown here is derived from an EMBL/GenBank/DDBJ whole genome shotgun (WGS) entry which is preliminary data.</text>
</comment>
<reference evidence="2 3" key="1">
    <citation type="journal article" date="2023" name="Plants (Basel)">
        <title>Bridging the Gap: Combining Genomics and Transcriptomics Approaches to Understand Stylosanthes scabra, an Orphan Legume from the Brazilian Caatinga.</title>
        <authorList>
            <person name="Ferreira-Neto J.R.C."/>
            <person name="da Silva M.D."/>
            <person name="Binneck E."/>
            <person name="de Melo N.F."/>
            <person name="da Silva R.H."/>
            <person name="de Melo A.L.T.M."/>
            <person name="Pandolfi V."/>
            <person name="Bustamante F.O."/>
            <person name="Brasileiro-Vidal A.C."/>
            <person name="Benko-Iseppon A.M."/>
        </authorList>
    </citation>
    <scope>NUCLEOTIDE SEQUENCE [LARGE SCALE GENOMIC DNA]</scope>
    <source>
        <tissue evidence="2">Leaves</tissue>
    </source>
</reference>
<gene>
    <name evidence="2" type="ORF">PIB30_076329</name>
</gene>
<feature type="compositionally biased region" description="Basic and acidic residues" evidence="1">
    <location>
        <begin position="27"/>
        <end position="37"/>
    </location>
</feature>
<dbReference type="Proteomes" id="UP001341840">
    <property type="component" value="Unassembled WGS sequence"/>
</dbReference>
<sequence>MGRRVEVAKQMLTLDLALSVAARRRQDHMEETIDRRMGTGHKKRVVDKRQSVASEIGPGCKCNSGVKNV</sequence>
<feature type="region of interest" description="Disordered" evidence="1">
    <location>
        <begin position="25"/>
        <end position="50"/>
    </location>
</feature>
<evidence type="ECO:0000313" key="3">
    <source>
        <dbReference type="Proteomes" id="UP001341840"/>
    </source>
</evidence>
<organism evidence="2 3">
    <name type="scientific">Stylosanthes scabra</name>
    <dbReference type="NCBI Taxonomy" id="79078"/>
    <lineage>
        <taxon>Eukaryota</taxon>
        <taxon>Viridiplantae</taxon>
        <taxon>Streptophyta</taxon>
        <taxon>Embryophyta</taxon>
        <taxon>Tracheophyta</taxon>
        <taxon>Spermatophyta</taxon>
        <taxon>Magnoliopsida</taxon>
        <taxon>eudicotyledons</taxon>
        <taxon>Gunneridae</taxon>
        <taxon>Pentapetalae</taxon>
        <taxon>rosids</taxon>
        <taxon>fabids</taxon>
        <taxon>Fabales</taxon>
        <taxon>Fabaceae</taxon>
        <taxon>Papilionoideae</taxon>
        <taxon>50 kb inversion clade</taxon>
        <taxon>dalbergioids sensu lato</taxon>
        <taxon>Dalbergieae</taxon>
        <taxon>Pterocarpus clade</taxon>
        <taxon>Stylosanthes</taxon>
    </lineage>
</organism>
<keyword evidence="3" id="KW-1185">Reference proteome</keyword>
<dbReference type="EMBL" id="JASCZI010242652">
    <property type="protein sequence ID" value="MED6211711.1"/>
    <property type="molecule type" value="Genomic_DNA"/>
</dbReference>
<accession>A0ABU6YP89</accession>
<evidence type="ECO:0000313" key="2">
    <source>
        <dbReference type="EMBL" id="MED6211711.1"/>
    </source>
</evidence>
<protein>
    <submittedName>
        <fullName evidence="2">Uncharacterized protein</fullName>
    </submittedName>
</protein>